<dbReference type="PANTHER" id="PTHR37421">
    <property type="entry name" value="UPF0260 PROTEIN YCGN"/>
    <property type="match status" value="1"/>
</dbReference>
<dbReference type="NCBIfam" id="NF003507">
    <property type="entry name" value="PRK05170.2-5"/>
    <property type="match status" value="1"/>
</dbReference>
<protein>
    <recommendedName>
        <fullName evidence="1">UPF0260 protein GCM10023211_02970</fullName>
    </recommendedName>
</protein>
<dbReference type="InterPro" id="IPR005358">
    <property type="entry name" value="Puta_zinc/iron-chelating_dom"/>
</dbReference>
<keyword evidence="3" id="KW-1185">Reference proteome</keyword>
<organism evidence="2 3">
    <name type="scientific">Orbus sasakiae</name>
    <dbReference type="NCBI Taxonomy" id="1078475"/>
    <lineage>
        <taxon>Bacteria</taxon>
        <taxon>Pseudomonadati</taxon>
        <taxon>Pseudomonadota</taxon>
        <taxon>Gammaproteobacteria</taxon>
        <taxon>Orbales</taxon>
        <taxon>Orbaceae</taxon>
        <taxon>Orbus</taxon>
    </lineage>
</organism>
<dbReference type="PIRSF" id="PIRSF006173">
    <property type="entry name" value="UCP006173"/>
    <property type="match status" value="1"/>
</dbReference>
<comment type="caution">
    <text evidence="2">The sequence shown here is derived from an EMBL/GenBank/DDBJ whole genome shotgun (WGS) entry which is preliminary data.</text>
</comment>
<evidence type="ECO:0000313" key="3">
    <source>
        <dbReference type="Proteomes" id="UP001500171"/>
    </source>
</evidence>
<dbReference type="RefSeq" id="WP_345488004.1">
    <property type="nucleotide sequence ID" value="NZ_BAABHY010000001.1"/>
</dbReference>
<dbReference type="PANTHER" id="PTHR37421:SF1">
    <property type="entry name" value="UPF0260 PROTEIN YCGN"/>
    <property type="match status" value="1"/>
</dbReference>
<evidence type="ECO:0000256" key="1">
    <source>
        <dbReference type="HAMAP-Rule" id="MF_00676"/>
    </source>
</evidence>
<comment type="similarity">
    <text evidence="1">Belongs to the UPF0260 family.</text>
</comment>
<dbReference type="InterPro" id="IPR008228">
    <property type="entry name" value="UCP006173"/>
</dbReference>
<proteinExistence type="inferred from homology"/>
<accession>A0ABP9N137</accession>
<dbReference type="EMBL" id="BAABHY010000001">
    <property type="protein sequence ID" value="GAA5104800.1"/>
    <property type="molecule type" value="Genomic_DNA"/>
</dbReference>
<dbReference type="HAMAP" id="MF_00676">
    <property type="entry name" value="UPF0260"/>
    <property type="match status" value="1"/>
</dbReference>
<evidence type="ECO:0000313" key="2">
    <source>
        <dbReference type="EMBL" id="GAA5104800.1"/>
    </source>
</evidence>
<sequence length="142" mass="17139">MTTVFWHNKTLEQLTDQEWEQLCDGCGQCCLNKLIDEDTDEILYTNVACDQLDGKTCLCRHYEDRFSYEPDCIKLTRENLLTIEWLPKTCTYRYFQDYQTLPDWHPLITGSKQMMHKKRISVKNRIVYEKDVIHWQDHIVRD</sequence>
<dbReference type="Proteomes" id="UP001500171">
    <property type="component" value="Unassembled WGS sequence"/>
</dbReference>
<dbReference type="Pfam" id="PF03692">
    <property type="entry name" value="CxxCxxCC"/>
    <property type="match status" value="1"/>
</dbReference>
<name>A0ABP9N137_9GAMM</name>
<reference evidence="3" key="1">
    <citation type="journal article" date="2019" name="Int. J. Syst. Evol. Microbiol.">
        <title>The Global Catalogue of Microorganisms (GCM) 10K type strain sequencing project: providing services to taxonomists for standard genome sequencing and annotation.</title>
        <authorList>
            <consortium name="The Broad Institute Genomics Platform"/>
            <consortium name="The Broad Institute Genome Sequencing Center for Infectious Disease"/>
            <person name="Wu L."/>
            <person name="Ma J."/>
        </authorList>
    </citation>
    <scope>NUCLEOTIDE SEQUENCE [LARGE SCALE GENOMIC DNA]</scope>
    <source>
        <strain evidence="3">JCM 18050</strain>
    </source>
</reference>
<dbReference type="NCBIfam" id="NF003501">
    <property type="entry name" value="PRK05170.1-5"/>
    <property type="match status" value="1"/>
</dbReference>
<gene>
    <name evidence="2" type="ORF">GCM10023211_02970</name>
</gene>